<proteinExistence type="predicted"/>
<evidence type="ECO:0000313" key="1">
    <source>
        <dbReference type="EMBL" id="MFM0641288.1"/>
    </source>
</evidence>
<keyword evidence="2" id="KW-1185">Reference proteome</keyword>
<name>A0ABW9E1V8_9BURK</name>
<organism evidence="1 2">
    <name type="scientific">Paraburkholderia metrosideri</name>
    <dbReference type="NCBI Taxonomy" id="580937"/>
    <lineage>
        <taxon>Bacteria</taxon>
        <taxon>Pseudomonadati</taxon>
        <taxon>Pseudomonadota</taxon>
        <taxon>Betaproteobacteria</taxon>
        <taxon>Burkholderiales</taxon>
        <taxon>Burkholderiaceae</taxon>
        <taxon>Paraburkholderia</taxon>
    </lineage>
</organism>
<accession>A0ABW9E1V8</accession>
<comment type="caution">
    <text evidence="1">The sequence shown here is derived from an EMBL/GenBank/DDBJ whole genome shotgun (WGS) entry which is preliminary data.</text>
</comment>
<sequence length="71" mass="8442">MKMHLKYGKSHQRSAYNTKRYNAQTFARLQTGYVMHASTFIFAAKRLNECFYRLDKIICFPAGRPFLRHPL</sequence>
<gene>
    <name evidence="1" type="ORF">PQQ63_31800</name>
</gene>
<dbReference type="RefSeq" id="WP_408237123.1">
    <property type="nucleotide sequence ID" value="NZ_JAQQCF010000038.1"/>
</dbReference>
<dbReference type="Proteomes" id="UP001629432">
    <property type="component" value="Unassembled WGS sequence"/>
</dbReference>
<dbReference type="EMBL" id="JAQQCF010000038">
    <property type="protein sequence ID" value="MFM0641288.1"/>
    <property type="molecule type" value="Genomic_DNA"/>
</dbReference>
<evidence type="ECO:0000313" key="2">
    <source>
        <dbReference type="Proteomes" id="UP001629432"/>
    </source>
</evidence>
<protein>
    <submittedName>
        <fullName evidence="1">Uncharacterized protein</fullName>
    </submittedName>
</protein>
<reference evidence="1 2" key="1">
    <citation type="journal article" date="2024" name="Chem. Sci.">
        <title>Discovery of megapolipeptins by genome mining of a Burkholderiales bacteria collection.</title>
        <authorList>
            <person name="Paulo B.S."/>
            <person name="Recchia M.J.J."/>
            <person name="Lee S."/>
            <person name="Fergusson C.H."/>
            <person name="Romanowski S.B."/>
            <person name="Hernandez A."/>
            <person name="Krull N."/>
            <person name="Liu D.Y."/>
            <person name="Cavanagh H."/>
            <person name="Bos A."/>
            <person name="Gray C.A."/>
            <person name="Murphy B.T."/>
            <person name="Linington R.G."/>
            <person name="Eustaquio A.S."/>
        </authorList>
    </citation>
    <scope>NUCLEOTIDE SEQUENCE [LARGE SCALE GENOMIC DNA]</scope>
    <source>
        <strain evidence="1 2">RL17-338-BIC-A</strain>
    </source>
</reference>